<dbReference type="eggNOG" id="KOG0548">
    <property type="taxonomic scope" value="Eukaryota"/>
</dbReference>
<feature type="compositionally biased region" description="Basic and acidic residues" evidence="3">
    <location>
        <begin position="242"/>
        <end position="254"/>
    </location>
</feature>
<dbReference type="Gene3D" id="1.10.287.110">
    <property type="entry name" value="DnaJ domain"/>
    <property type="match status" value="1"/>
</dbReference>
<feature type="domain" description="J" evidence="4">
    <location>
        <begin position="616"/>
        <end position="675"/>
    </location>
</feature>
<evidence type="ECO:0000313" key="6">
    <source>
        <dbReference type="Proteomes" id="UP000198341"/>
    </source>
</evidence>
<dbReference type="SMART" id="SM00271">
    <property type="entry name" value="DnaJ"/>
    <property type="match status" value="1"/>
</dbReference>
<dbReference type="PROSITE" id="PS50005">
    <property type="entry name" value="TPR"/>
    <property type="match status" value="1"/>
</dbReference>
<feature type="repeat" description="TPR" evidence="1">
    <location>
        <begin position="121"/>
        <end position="154"/>
    </location>
</feature>
<dbReference type="InterPro" id="IPR001623">
    <property type="entry name" value="DnaJ_domain"/>
</dbReference>
<dbReference type="RefSeq" id="XP_007515287.1">
    <property type="nucleotide sequence ID" value="XM_007515225.1"/>
</dbReference>
<sequence>MSSSSSAAKKNERYLDVDSNRDLMGIVRGKCNRCNRCDEYKSNCQLYTKKETPNFSSSPHPSNDVAIMNCAKCRCPSNCHEIDTFGNHLERGTDSFHRGEFDLAIKEYSLALNSSDSALRVKAYSNRAATNLHLENFSAALSDCDQALRIEPANVKALNRKAHALLRLHKQEDGIKIYRLILNKLDADNETARQALKHLNVHERTKQKGNSGETRNSVSPPTMNTLARSKSKDACTQTLKNSTEHKIIAQRETKNASTQTHAYTKSDDDEPSDDVLRKSVEFFNAFELEQIERRRAEDEARSKMWAFNDSGSDDDENENDNRDRVDDVPSGDDTFLYDQNDSESFNWALKWEEEQNARKNERVKPDIRSKGKNTSDFTSTNFAKISFEDLIQATSATISVLGDDDINGHKRGKCLNCKVCPHFRRVSTSTMLLSKVSKASYEVSLGKLFAAADGERCANCSCSYQDHEDKQSFNRRIAREKASLERENEELRLKKKKRLEIIQNAKNRMREAKENGIILEKSHFCLLTGKRRKNCNDCMECKQFCTLTNSSFFTVDSEMLYCHLCGCAATEHEVDWEADKEEKSKQERENKWRWEQYERQQKQKERHRADDGDDGEYLNILELSREEFRGNVDMLKKQYRRKALAYHPDKNKSSGEKFVLLTKAYQILLSKYSHK</sequence>
<dbReference type="PROSITE" id="PS50076">
    <property type="entry name" value="DNAJ_2"/>
    <property type="match status" value="1"/>
</dbReference>
<dbReference type="SMART" id="SM00028">
    <property type="entry name" value="TPR"/>
    <property type="match status" value="2"/>
</dbReference>
<feature type="compositionally biased region" description="Polar residues" evidence="3">
    <location>
        <begin position="208"/>
        <end position="241"/>
    </location>
</feature>
<dbReference type="InterPro" id="IPR052758">
    <property type="entry name" value="SRC_co-chaperone"/>
</dbReference>
<evidence type="ECO:0000313" key="5">
    <source>
        <dbReference type="EMBL" id="CCO14166.1"/>
    </source>
</evidence>
<keyword evidence="1" id="KW-0802">TPR repeat</keyword>
<feature type="region of interest" description="Disordered" evidence="3">
    <location>
        <begin position="201"/>
        <end position="273"/>
    </location>
</feature>
<dbReference type="STRING" id="41875.K8E956"/>
<accession>K8E956</accession>
<dbReference type="CDD" id="cd06257">
    <property type="entry name" value="DnaJ"/>
    <property type="match status" value="1"/>
</dbReference>
<dbReference type="PANTHER" id="PTHR44200:SF1">
    <property type="entry name" value="DNAJ HOMOLOG SUBFAMILY C MEMBER 7"/>
    <property type="match status" value="1"/>
</dbReference>
<name>K8E956_9CHLO</name>
<dbReference type="SUPFAM" id="SSF48452">
    <property type="entry name" value="TPR-like"/>
    <property type="match status" value="1"/>
</dbReference>
<evidence type="ECO:0000256" key="3">
    <source>
        <dbReference type="SAM" id="MobiDB-lite"/>
    </source>
</evidence>
<dbReference type="SUPFAM" id="SSF46565">
    <property type="entry name" value="Chaperone J-domain"/>
    <property type="match status" value="1"/>
</dbReference>
<dbReference type="PANTHER" id="PTHR44200">
    <property type="entry name" value="DNAJ HOMOLOG SUBFAMILY C MEMBER 7"/>
    <property type="match status" value="1"/>
</dbReference>
<evidence type="ECO:0000259" key="4">
    <source>
        <dbReference type="PROSITE" id="PS50076"/>
    </source>
</evidence>
<evidence type="ECO:0000256" key="2">
    <source>
        <dbReference type="SAM" id="Coils"/>
    </source>
</evidence>
<reference evidence="5 6" key="1">
    <citation type="submission" date="2011-10" db="EMBL/GenBank/DDBJ databases">
        <authorList>
            <person name="Genoscope - CEA"/>
        </authorList>
    </citation>
    <scope>NUCLEOTIDE SEQUENCE [LARGE SCALE GENOMIC DNA]</scope>
    <source>
        <strain evidence="5 6">RCC 1105</strain>
    </source>
</reference>
<dbReference type="Gene3D" id="1.25.40.10">
    <property type="entry name" value="Tetratricopeptide repeat domain"/>
    <property type="match status" value="1"/>
</dbReference>
<feature type="region of interest" description="Disordered" evidence="3">
    <location>
        <begin position="306"/>
        <end position="335"/>
    </location>
</feature>
<dbReference type="EMBL" id="FO082278">
    <property type="protein sequence ID" value="CCO14166.1"/>
    <property type="molecule type" value="Genomic_DNA"/>
</dbReference>
<protein>
    <submittedName>
        <fullName evidence="5">Cns1p</fullName>
    </submittedName>
</protein>
<gene>
    <name evidence="5" type="ORF">Bathy01g00100</name>
</gene>
<dbReference type="InterPro" id="IPR019734">
    <property type="entry name" value="TPR_rpt"/>
</dbReference>
<feature type="coiled-coil region" evidence="2">
    <location>
        <begin position="470"/>
        <end position="522"/>
    </location>
</feature>
<dbReference type="AlphaFoldDB" id="K8E956"/>
<dbReference type="OrthoDB" id="2423701at2759"/>
<dbReference type="GeneID" id="19017746"/>
<keyword evidence="2" id="KW-0175">Coiled coil</keyword>
<organism evidence="5 6">
    <name type="scientific">Bathycoccus prasinos</name>
    <dbReference type="NCBI Taxonomy" id="41875"/>
    <lineage>
        <taxon>Eukaryota</taxon>
        <taxon>Viridiplantae</taxon>
        <taxon>Chlorophyta</taxon>
        <taxon>Mamiellophyceae</taxon>
        <taxon>Mamiellales</taxon>
        <taxon>Bathycoccaceae</taxon>
        <taxon>Bathycoccus</taxon>
    </lineage>
</organism>
<proteinExistence type="predicted"/>
<evidence type="ECO:0000256" key="1">
    <source>
        <dbReference type="PROSITE-ProRule" id="PRU00339"/>
    </source>
</evidence>
<dbReference type="InterPro" id="IPR036869">
    <property type="entry name" value="J_dom_sf"/>
</dbReference>
<dbReference type="Pfam" id="PF00226">
    <property type="entry name" value="DnaJ"/>
    <property type="match status" value="1"/>
</dbReference>
<dbReference type="Proteomes" id="UP000198341">
    <property type="component" value="Chromosome 1"/>
</dbReference>
<dbReference type="KEGG" id="bpg:Bathy01g00100"/>
<dbReference type="InterPro" id="IPR011990">
    <property type="entry name" value="TPR-like_helical_dom_sf"/>
</dbReference>
<keyword evidence="6" id="KW-1185">Reference proteome</keyword>